<dbReference type="EMBL" id="MCBR01005082">
    <property type="protein sequence ID" value="RKF78999.1"/>
    <property type="molecule type" value="Genomic_DNA"/>
</dbReference>
<dbReference type="OrthoDB" id="4590138at2759"/>
<protein>
    <submittedName>
        <fullName evidence="2">Uncharacterized protein</fullName>
    </submittedName>
</protein>
<name>A0A420IWS5_9PEZI</name>
<evidence type="ECO:0000313" key="3">
    <source>
        <dbReference type="Proteomes" id="UP000285405"/>
    </source>
</evidence>
<dbReference type="AlphaFoldDB" id="A0A420IWS5"/>
<organism evidence="2 3">
    <name type="scientific">Golovinomyces cichoracearum</name>
    <dbReference type="NCBI Taxonomy" id="62708"/>
    <lineage>
        <taxon>Eukaryota</taxon>
        <taxon>Fungi</taxon>
        <taxon>Dikarya</taxon>
        <taxon>Ascomycota</taxon>
        <taxon>Pezizomycotina</taxon>
        <taxon>Leotiomycetes</taxon>
        <taxon>Erysiphales</taxon>
        <taxon>Erysiphaceae</taxon>
        <taxon>Golovinomyces</taxon>
    </lineage>
</organism>
<feature type="compositionally biased region" description="Polar residues" evidence="1">
    <location>
        <begin position="35"/>
        <end position="52"/>
    </location>
</feature>
<dbReference type="Proteomes" id="UP000285405">
    <property type="component" value="Unassembled WGS sequence"/>
</dbReference>
<gene>
    <name evidence="2" type="ORF">GcC1_050007</name>
</gene>
<accession>A0A420IWS5</accession>
<sequence length="138" mass="15422">MLLSFRRFTIYNTLIRKKYTLAFANMSHINAEDSSAVEQPDQLSSTCPNTSGKLKALPAPIENSEIKKLDISNGNASVMLDHLGPVVVGLDGSLGRISNFEKMTETEKKNTLRIISKRNKERLEALISQKDKQMKSPQ</sequence>
<reference evidence="2 3" key="1">
    <citation type="journal article" date="2018" name="BMC Genomics">
        <title>Comparative genome analyses reveal sequence features reflecting distinct modes of host-adaptation between dicot and monocot powdery mildew.</title>
        <authorList>
            <person name="Wu Y."/>
            <person name="Ma X."/>
            <person name="Pan Z."/>
            <person name="Kale S.D."/>
            <person name="Song Y."/>
            <person name="King H."/>
            <person name="Zhang Q."/>
            <person name="Presley C."/>
            <person name="Deng X."/>
            <person name="Wei C.I."/>
            <person name="Xiao S."/>
        </authorList>
    </citation>
    <scope>NUCLEOTIDE SEQUENCE [LARGE SCALE GENOMIC DNA]</scope>
    <source>
        <strain evidence="2">UCSC1</strain>
    </source>
</reference>
<proteinExistence type="predicted"/>
<comment type="caution">
    <text evidence="2">The sequence shown here is derived from an EMBL/GenBank/DDBJ whole genome shotgun (WGS) entry which is preliminary data.</text>
</comment>
<feature type="region of interest" description="Disordered" evidence="1">
    <location>
        <begin position="35"/>
        <end position="56"/>
    </location>
</feature>
<evidence type="ECO:0000313" key="2">
    <source>
        <dbReference type="EMBL" id="RKF78999.1"/>
    </source>
</evidence>
<dbReference type="PANTHER" id="PTHR39474:SF1">
    <property type="entry name" value="FUNGAL SPECIFIC TRANSCRIPTION FACTOR"/>
    <property type="match status" value="1"/>
</dbReference>
<evidence type="ECO:0000256" key="1">
    <source>
        <dbReference type="SAM" id="MobiDB-lite"/>
    </source>
</evidence>
<dbReference type="PANTHER" id="PTHR39474">
    <property type="entry name" value="UNNAMED PRODUCT"/>
    <property type="match status" value="1"/>
</dbReference>